<gene>
    <name evidence="2" type="ORF">BP6252_08636</name>
</gene>
<name>A0A3D8R6K5_9HELO</name>
<comment type="caution">
    <text evidence="2">The sequence shown here is derived from an EMBL/GenBank/DDBJ whole genome shotgun (WGS) entry which is preliminary data.</text>
</comment>
<feature type="compositionally biased region" description="Basic and acidic residues" evidence="1">
    <location>
        <begin position="103"/>
        <end position="112"/>
    </location>
</feature>
<feature type="compositionally biased region" description="Basic and acidic residues" evidence="1">
    <location>
        <begin position="144"/>
        <end position="170"/>
    </location>
</feature>
<accession>A0A3D8R6K5</accession>
<dbReference type="EMBL" id="PDLM01000009">
    <property type="protein sequence ID" value="RDW69616.1"/>
    <property type="molecule type" value="Genomic_DNA"/>
</dbReference>
<protein>
    <submittedName>
        <fullName evidence="2">Uncharacterized protein</fullName>
    </submittedName>
</protein>
<proteinExistence type="predicted"/>
<reference evidence="2 3" key="1">
    <citation type="journal article" date="2018" name="IMA Fungus">
        <title>IMA Genome-F 9: Draft genome sequence of Annulohypoxylon stygium, Aspergillus mulundensis, Berkeleyomyces basicola (syn. Thielaviopsis basicola), Ceratocystis smalleyi, two Cercospora beticola strains, Coleophoma cylindrospora, Fusarium fracticaudum, Phialophora cf. hyalina, and Morchella septimelata.</title>
        <authorList>
            <person name="Wingfield B.D."/>
            <person name="Bills G.F."/>
            <person name="Dong Y."/>
            <person name="Huang W."/>
            <person name="Nel W.J."/>
            <person name="Swalarsk-Parry B.S."/>
            <person name="Vaghefi N."/>
            <person name="Wilken P.M."/>
            <person name="An Z."/>
            <person name="de Beer Z.W."/>
            <person name="De Vos L."/>
            <person name="Chen L."/>
            <person name="Duong T.A."/>
            <person name="Gao Y."/>
            <person name="Hammerbacher A."/>
            <person name="Kikkert J.R."/>
            <person name="Li Y."/>
            <person name="Li H."/>
            <person name="Li K."/>
            <person name="Li Q."/>
            <person name="Liu X."/>
            <person name="Ma X."/>
            <person name="Naidoo K."/>
            <person name="Pethybridge S.J."/>
            <person name="Sun J."/>
            <person name="Steenkamp E.T."/>
            <person name="van der Nest M.A."/>
            <person name="van Wyk S."/>
            <person name="Wingfield M.J."/>
            <person name="Xiong C."/>
            <person name="Yue Q."/>
            <person name="Zhang X."/>
        </authorList>
    </citation>
    <scope>NUCLEOTIDE SEQUENCE [LARGE SCALE GENOMIC DNA]</scope>
    <source>
        <strain evidence="2 3">BP6252</strain>
    </source>
</reference>
<keyword evidence="3" id="KW-1185">Reference proteome</keyword>
<sequence length="179" mass="20062">MSMADLIGKISKVRNDNSGPEHRTPRRVFHIGSQPTFDDIASMKVMTDVYPMPPARTRKWGSFSSGSDAGSLNSLELVDTLRSTTKPGGLAPRPMPGVISHPSDSDRTNDHDIDEKDMRVHTRREITIEVEARLSAIDPGSTKEGFDQHWVRNDEDMEPLRDRDSTEKKYGVSTKVWKG</sequence>
<feature type="region of interest" description="Disordered" evidence="1">
    <location>
        <begin position="83"/>
        <end position="112"/>
    </location>
</feature>
<evidence type="ECO:0000313" key="2">
    <source>
        <dbReference type="EMBL" id="RDW69616.1"/>
    </source>
</evidence>
<dbReference type="Proteomes" id="UP000256645">
    <property type="component" value="Unassembled WGS sequence"/>
</dbReference>
<evidence type="ECO:0000313" key="3">
    <source>
        <dbReference type="Proteomes" id="UP000256645"/>
    </source>
</evidence>
<organism evidence="2 3">
    <name type="scientific">Coleophoma cylindrospora</name>
    <dbReference type="NCBI Taxonomy" id="1849047"/>
    <lineage>
        <taxon>Eukaryota</taxon>
        <taxon>Fungi</taxon>
        <taxon>Dikarya</taxon>
        <taxon>Ascomycota</taxon>
        <taxon>Pezizomycotina</taxon>
        <taxon>Leotiomycetes</taxon>
        <taxon>Helotiales</taxon>
        <taxon>Dermateaceae</taxon>
        <taxon>Coleophoma</taxon>
    </lineage>
</organism>
<dbReference type="AlphaFoldDB" id="A0A3D8R6K5"/>
<feature type="region of interest" description="Disordered" evidence="1">
    <location>
        <begin position="135"/>
        <end position="179"/>
    </location>
</feature>
<evidence type="ECO:0000256" key="1">
    <source>
        <dbReference type="SAM" id="MobiDB-lite"/>
    </source>
</evidence>